<reference evidence="2" key="1">
    <citation type="journal article" date="2023" name="G3 (Bethesda)">
        <title>Genome assembly and association tests identify interacting loci associated with vigor, precocity, and sex in interspecific pistachio rootstocks.</title>
        <authorList>
            <person name="Palmer W."/>
            <person name="Jacygrad E."/>
            <person name="Sagayaradj S."/>
            <person name="Cavanaugh K."/>
            <person name="Han R."/>
            <person name="Bertier L."/>
            <person name="Beede B."/>
            <person name="Kafkas S."/>
            <person name="Golino D."/>
            <person name="Preece J."/>
            <person name="Michelmore R."/>
        </authorList>
    </citation>
    <scope>NUCLEOTIDE SEQUENCE [LARGE SCALE GENOMIC DNA]</scope>
</reference>
<keyword evidence="2" id="KW-1185">Reference proteome</keyword>
<evidence type="ECO:0000313" key="2">
    <source>
        <dbReference type="Proteomes" id="UP001163603"/>
    </source>
</evidence>
<gene>
    <name evidence="1" type="ORF">Pint_24784</name>
</gene>
<sequence length="289" mass="30824">MTAVTAVLRLLTFTLFVATSVQLPLPDGCSPVLVAFSPCLQYVSAPPNNMAETVPSQCCDAVNSAFNSGHGDCLCEPLRQPLIFGFPLNETRLRSLSSVCHTSCSLESICSSGSSQTDLPPLHGGMTGPEIPNPPDSGSKQQFPFPSDSGEPQFPIPKPPDSSNLPHFPIPKPPDSSNLPHFPIPKPPDSINLPHFPIPKPSDNHPQLPLPPLQFPKPFDSGKQPHLPLPPLPLPKPFDSGQLPHLPLPPQPLPKPSNSGQLPHLPLPPSHGATGPEIPKPFDPGKKPQ</sequence>
<name>A0ACC0YE90_9ROSI</name>
<dbReference type="EMBL" id="CM047742">
    <property type="protein sequence ID" value="KAJ0034182.1"/>
    <property type="molecule type" value="Genomic_DNA"/>
</dbReference>
<evidence type="ECO:0000313" key="1">
    <source>
        <dbReference type="EMBL" id="KAJ0034182.1"/>
    </source>
</evidence>
<protein>
    <submittedName>
        <fullName evidence="1">Uncharacterized protein</fullName>
    </submittedName>
</protein>
<comment type="caution">
    <text evidence="1">The sequence shown here is derived from an EMBL/GenBank/DDBJ whole genome shotgun (WGS) entry which is preliminary data.</text>
</comment>
<organism evidence="1 2">
    <name type="scientific">Pistacia integerrima</name>
    <dbReference type="NCBI Taxonomy" id="434235"/>
    <lineage>
        <taxon>Eukaryota</taxon>
        <taxon>Viridiplantae</taxon>
        <taxon>Streptophyta</taxon>
        <taxon>Embryophyta</taxon>
        <taxon>Tracheophyta</taxon>
        <taxon>Spermatophyta</taxon>
        <taxon>Magnoliopsida</taxon>
        <taxon>eudicotyledons</taxon>
        <taxon>Gunneridae</taxon>
        <taxon>Pentapetalae</taxon>
        <taxon>rosids</taxon>
        <taxon>malvids</taxon>
        <taxon>Sapindales</taxon>
        <taxon>Anacardiaceae</taxon>
        <taxon>Pistacia</taxon>
    </lineage>
</organism>
<proteinExistence type="predicted"/>
<accession>A0ACC0YE90</accession>
<dbReference type="Proteomes" id="UP001163603">
    <property type="component" value="Chromosome 7"/>
</dbReference>